<name>A0A978V164_ZIZJJ</name>
<dbReference type="AlphaFoldDB" id="A0A978V164"/>
<reference evidence="1" key="1">
    <citation type="journal article" date="2021" name="Front. Plant Sci.">
        <title>Chromosome-Scale Genome Assembly for Chinese Sour Jujube and Insights Into Its Genome Evolution and Domestication Signature.</title>
        <authorList>
            <person name="Shen L.-Y."/>
            <person name="Luo H."/>
            <person name="Wang X.-L."/>
            <person name="Wang X.-M."/>
            <person name="Qiu X.-J."/>
            <person name="Liu H."/>
            <person name="Zhou S.-S."/>
            <person name="Jia K.-H."/>
            <person name="Nie S."/>
            <person name="Bao Y.-T."/>
            <person name="Zhang R.-G."/>
            <person name="Yun Q.-Z."/>
            <person name="Chai Y.-H."/>
            <person name="Lu J.-Y."/>
            <person name="Li Y."/>
            <person name="Zhao S.-W."/>
            <person name="Mao J.-F."/>
            <person name="Jia S.-G."/>
            <person name="Mao Y.-M."/>
        </authorList>
    </citation>
    <scope>NUCLEOTIDE SEQUENCE</scope>
    <source>
        <strain evidence="1">AT0</strain>
        <tissue evidence="1">Leaf</tissue>
    </source>
</reference>
<comment type="caution">
    <text evidence="1">The sequence shown here is derived from an EMBL/GenBank/DDBJ whole genome shotgun (WGS) entry which is preliminary data.</text>
</comment>
<dbReference type="EMBL" id="JAEACU010000008">
    <property type="protein sequence ID" value="KAH7520980.1"/>
    <property type="molecule type" value="Genomic_DNA"/>
</dbReference>
<protein>
    <submittedName>
        <fullName evidence="1">Uncharacterized protein</fullName>
    </submittedName>
</protein>
<organism evidence="1 2">
    <name type="scientific">Ziziphus jujuba var. spinosa</name>
    <dbReference type="NCBI Taxonomy" id="714518"/>
    <lineage>
        <taxon>Eukaryota</taxon>
        <taxon>Viridiplantae</taxon>
        <taxon>Streptophyta</taxon>
        <taxon>Embryophyta</taxon>
        <taxon>Tracheophyta</taxon>
        <taxon>Spermatophyta</taxon>
        <taxon>Magnoliopsida</taxon>
        <taxon>eudicotyledons</taxon>
        <taxon>Gunneridae</taxon>
        <taxon>Pentapetalae</taxon>
        <taxon>rosids</taxon>
        <taxon>fabids</taxon>
        <taxon>Rosales</taxon>
        <taxon>Rhamnaceae</taxon>
        <taxon>Paliureae</taxon>
        <taxon>Ziziphus</taxon>
    </lineage>
</organism>
<gene>
    <name evidence="1" type="ORF">FEM48_Zijuj08G0203100</name>
</gene>
<proteinExistence type="predicted"/>
<dbReference type="PANTHER" id="PTHR47481:SF9">
    <property type="entry name" value="RETROTRANSPOSON GAG DOMAIN-CONTAINING PROTEIN"/>
    <property type="match status" value="1"/>
</dbReference>
<accession>A0A978V164</accession>
<evidence type="ECO:0000313" key="2">
    <source>
        <dbReference type="Proteomes" id="UP000813462"/>
    </source>
</evidence>
<evidence type="ECO:0000313" key="1">
    <source>
        <dbReference type="EMBL" id="KAH7520980.1"/>
    </source>
</evidence>
<sequence length="103" mass="11771">MNLKTIADELALLNQPVLEDDLILHIVKGLSRAPKDISTAIRTRNDFISFTYLHEQLVEHESYLKQIDSQSENQVVTAHLANKSLSKPKYFRQKLLQTKSSPP</sequence>
<dbReference type="Proteomes" id="UP000813462">
    <property type="component" value="Unassembled WGS sequence"/>
</dbReference>
<dbReference type="PANTHER" id="PTHR47481">
    <property type="match status" value="1"/>
</dbReference>